<feature type="transmembrane region" description="Helical" evidence="7">
    <location>
        <begin position="209"/>
        <end position="230"/>
    </location>
</feature>
<evidence type="ECO:0000256" key="3">
    <source>
        <dbReference type="ARBA" id="ARBA00022692"/>
    </source>
</evidence>
<protein>
    <submittedName>
        <fullName evidence="8">AI-2E family transporter</fullName>
    </submittedName>
</protein>
<feature type="transmembrane region" description="Helical" evidence="7">
    <location>
        <begin position="318"/>
        <end position="350"/>
    </location>
</feature>
<evidence type="ECO:0000313" key="8">
    <source>
        <dbReference type="EMBL" id="RXK51341.1"/>
    </source>
</evidence>
<keyword evidence="4 7" id="KW-1133">Transmembrane helix</keyword>
<evidence type="ECO:0000256" key="5">
    <source>
        <dbReference type="ARBA" id="ARBA00023136"/>
    </source>
</evidence>
<dbReference type="Proteomes" id="UP000289691">
    <property type="component" value="Unassembled WGS sequence"/>
</dbReference>
<feature type="compositionally biased region" description="Basic and acidic residues" evidence="6">
    <location>
        <begin position="383"/>
        <end position="395"/>
    </location>
</feature>
<dbReference type="AlphaFoldDB" id="A0A498L224"/>
<dbReference type="GO" id="GO:0016020">
    <property type="term" value="C:membrane"/>
    <property type="evidence" value="ECO:0007669"/>
    <property type="project" value="UniProtKB-SubCell"/>
</dbReference>
<accession>A0A498L224</accession>
<evidence type="ECO:0000256" key="1">
    <source>
        <dbReference type="ARBA" id="ARBA00004141"/>
    </source>
</evidence>
<feature type="transmembrane region" description="Helical" evidence="7">
    <location>
        <begin position="74"/>
        <end position="95"/>
    </location>
</feature>
<feature type="compositionally biased region" description="Basic and acidic residues" evidence="6">
    <location>
        <begin position="363"/>
        <end position="375"/>
    </location>
</feature>
<evidence type="ECO:0000256" key="7">
    <source>
        <dbReference type="SAM" id="Phobius"/>
    </source>
</evidence>
<dbReference type="InterPro" id="IPR002549">
    <property type="entry name" value="AI-2E-like"/>
</dbReference>
<reference evidence="8 9" key="1">
    <citation type="submission" date="2019-01" db="EMBL/GenBank/DDBJ databases">
        <title>Halorientalis sp. F13-25 a new haloarchaeum isolated from hypersaline water.</title>
        <authorList>
            <person name="Ana D.-V."/>
            <person name="Cristina S.-P."/>
            <person name="Antonio V."/>
        </authorList>
    </citation>
    <scope>NUCLEOTIDE SEQUENCE [LARGE SCALE GENOMIC DNA]</scope>
    <source>
        <strain evidence="8 9">F13-25</strain>
    </source>
</reference>
<keyword evidence="3 7" id="KW-0812">Transmembrane</keyword>
<comment type="subcellular location">
    <subcellularLocation>
        <location evidence="1">Membrane</location>
        <topology evidence="1">Multi-pass membrane protein</topology>
    </subcellularLocation>
</comment>
<sequence>MTEGDSPTRDVRVWMAREDLGWWVLGLALAAVLALIVERYLAWLVFGLFVYYVGRPVSRRLERYLPSKSIAATVTLLVIVVPVVALLGVVLLIALGQLLEILADAPVEAIVSQLPVQIPAIPQTSDAIVRTTTDLVRDPSVQTLLGEVGGVVGAVSVTLYNLFIAILLAFFLLVSDRSIASWFEDNVFGTESRAVEFFRTVDDGLGSVFFGYTTTIFAIMILSTLIYATLNAVAPAGLLIPSVVLLGVVTGVFTLIPMVGRSIIYLFIAALLAVQAAPVDPRLLWYPVAFYGVMGVAFDFVVRTYIRPYLSGRQLQTGLVMFAYLLGPPLFGWYGIFLGPLVLVLLVTFLRRILPALVGPDRDEPSTPTLHRLDEYQTQAESPTREGKRGGAEPG</sequence>
<dbReference type="EMBL" id="RDFA01000001">
    <property type="protein sequence ID" value="RXK51341.1"/>
    <property type="molecule type" value="Genomic_DNA"/>
</dbReference>
<dbReference type="OrthoDB" id="282734at2157"/>
<dbReference type="Pfam" id="PF01594">
    <property type="entry name" value="AI-2E_transport"/>
    <property type="match status" value="1"/>
</dbReference>
<feature type="transmembrane region" description="Helical" evidence="7">
    <location>
        <begin position="151"/>
        <end position="174"/>
    </location>
</feature>
<gene>
    <name evidence="8" type="ORF">EAF64_01480</name>
</gene>
<proteinExistence type="inferred from homology"/>
<comment type="caution">
    <text evidence="8">The sequence shown here is derived from an EMBL/GenBank/DDBJ whole genome shotgun (WGS) entry which is preliminary data.</text>
</comment>
<comment type="similarity">
    <text evidence="2">Belongs to the autoinducer-2 exporter (AI-2E) (TC 2.A.86) family.</text>
</comment>
<evidence type="ECO:0000256" key="6">
    <source>
        <dbReference type="SAM" id="MobiDB-lite"/>
    </source>
</evidence>
<feature type="transmembrane region" description="Helical" evidence="7">
    <location>
        <begin position="20"/>
        <end position="53"/>
    </location>
</feature>
<dbReference type="RefSeq" id="WP_129067206.1">
    <property type="nucleotide sequence ID" value="NZ_RDFA01000001.1"/>
</dbReference>
<feature type="transmembrane region" description="Helical" evidence="7">
    <location>
        <begin position="285"/>
        <end position="306"/>
    </location>
</feature>
<keyword evidence="5 7" id="KW-0472">Membrane</keyword>
<keyword evidence="9" id="KW-1185">Reference proteome</keyword>
<evidence type="ECO:0000256" key="4">
    <source>
        <dbReference type="ARBA" id="ARBA00022989"/>
    </source>
</evidence>
<name>A0A498L224_9EURY</name>
<feature type="region of interest" description="Disordered" evidence="6">
    <location>
        <begin position="363"/>
        <end position="395"/>
    </location>
</feature>
<feature type="transmembrane region" description="Helical" evidence="7">
    <location>
        <begin position="236"/>
        <end position="256"/>
    </location>
</feature>
<evidence type="ECO:0000313" key="9">
    <source>
        <dbReference type="Proteomes" id="UP000289691"/>
    </source>
</evidence>
<feature type="transmembrane region" description="Helical" evidence="7">
    <location>
        <begin position="263"/>
        <end position="279"/>
    </location>
</feature>
<organism evidence="8 9">
    <name type="scientific">Halorientalis pallida</name>
    <dbReference type="NCBI Taxonomy" id="2479928"/>
    <lineage>
        <taxon>Archaea</taxon>
        <taxon>Methanobacteriati</taxon>
        <taxon>Methanobacteriota</taxon>
        <taxon>Stenosarchaea group</taxon>
        <taxon>Halobacteria</taxon>
        <taxon>Halobacteriales</taxon>
        <taxon>Haloarculaceae</taxon>
        <taxon>Halorientalis</taxon>
    </lineage>
</organism>
<evidence type="ECO:0000256" key="2">
    <source>
        <dbReference type="ARBA" id="ARBA00009773"/>
    </source>
</evidence>